<dbReference type="Proteomes" id="UP000240509">
    <property type="component" value="Unassembled WGS sequence"/>
</dbReference>
<evidence type="ECO:0000313" key="13">
    <source>
        <dbReference type="EMBL" id="PTL38036.1"/>
    </source>
</evidence>
<comment type="caution">
    <text evidence="13">The sequence shown here is derived from an EMBL/GenBank/DDBJ whole genome shotgun (WGS) entry which is preliminary data.</text>
</comment>
<dbReference type="InterPro" id="IPR004358">
    <property type="entry name" value="Sig_transdc_His_kin-like_C"/>
</dbReference>
<dbReference type="AlphaFoldDB" id="A0A2T4U3S1"/>
<feature type="domain" description="Histidine kinase" evidence="12">
    <location>
        <begin position="230"/>
        <end position="441"/>
    </location>
</feature>
<dbReference type="Pfam" id="PF02518">
    <property type="entry name" value="HATPase_c"/>
    <property type="match status" value="1"/>
</dbReference>
<evidence type="ECO:0000256" key="9">
    <source>
        <dbReference type="ARBA" id="ARBA00023012"/>
    </source>
</evidence>
<dbReference type="PRINTS" id="PR00344">
    <property type="entry name" value="BCTRLSENSOR"/>
</dbReference>
<dbReference type="GO" id="GO:0005886">
    <property type="term" value="C:plasma membrane"/>
    <property type="evidence" value="ECO:0007669"/>
    <property type="project" value="UniProtKB-SubCell"/>
</dbReference>
<evidence type="ECO:0000256" key="7">
    <source>
        <dbReference type="ARBA" id="ARBA00022777"/>
    </source>
</evidence>
<comment type="catalytic activity">
    <reaction evidence="1">
        <text>ATP + protein L-histidine = ADP + protein N-phospho-L-histidine.</text>
        <dbReference type="EC" id="2.7.13.3"/>
    </reaction>
</comment>
<organism evidence="13 14">
    <name type="scientific">Alkalicoccus saliphilus</name>
    <dbReference type="NCBI Taxonomy" id="200989"/>
    <lineage>
        <taxon>Bacteria</taxon>
        <taxon>Bacillati</taxon>
        <taxon>Bacillota</taxon>
        <taxon>Bacilli</taxon>
        <taxon>Bacillales</taxon>
        <taxon>Bacillaceae</taxon>
        <taxon>Alkalicoccus</taxon>
    </lineage>
</organism>
<dbReference type="GO" id="GO:0000155">
    <property type="term" value="F:phosphorelay sensor kinase activity"/>
    <property type="evidence" value="ECO:0007669"/>
    <property type="project" value="InterPro"/>
</dbReference>
<evidence type="ECO:0000256" key="2">
    <source>
        <dbReference type="ARBA" id="ARBA00004651"/>
    </source>
</evidence>
<keyword evidence="6" id="KW-0547">Nucleotide-binding</keyword>
<dbReference type="PANTHER" id="PTHR45453:SF1">
    <property type="entry name" value="PHOSPHATE REGULON SENSOR PROTEIN PHOR"/>
    <property type="match status" value="1"/>
</dbReference>
<keyword evidence="5" id="KW-0808">Transferase</keyword>
<dbReference type="InterPro" id="IPR005467">
    <property type="entry name" value="His_kinase_dom"/>
</dbReference>
<keyword evidence="11" id="KW-0812">Transmembrane</keyword>
<keyword evidence="9" id="KW-0902">Two-component regulatory system</keyword>
<proteinExistence type="predicted"/>
<name>A0A2T4U3S1_9BACI</name>
<evidence type="ECO:0000256" key="3">
    <source>
        <dbReference type="ARBA" id="ARBA00012438"/>
    </source>
</evidence>
<dbReference type="InterPro" id="IPR003661">
    <property type="entry name" value="HisK_dim/P_dom"/>
</dbReference>
<protein>
    <recommendedName>
        <fullName evidence="3">histidine kinase</fullName>
        <ecNumber evidence="3">2.7.13.3</ecNumber>
    </recommendedName>
</protein>
<dbReference type="SUPFAM" id="SSF47384">
    <property type="entry name" value="Homodimeric domain of signal transducing histidine kinase"/>
    <property type="match status" value="1"/>
</dbReference>
<evidence type="ECO:0000256" key="10">
    <source>
        <dbReference type="SAM" id="Coils"/>
    </source>
</evidence>
<sequence>MFRTLQGRFFLFALCLSLGAVLLTGLFMYLGIERSFGSYVGERQEQQAEEAAAQLENIYDGSWETADLRFLQGAGMHEGMQFTLYTLEGEVVFSSRSMMHGQGMHSADGDTAAYELESGGEPIGRLEVVYPDQLGGAEQNFVRQTVLLLGGSVLAVIIMSALLSRFFSRRLTEGLRSIGTYVHSLKERSRPPALSSSYKVEELDTLASGVNDLALSLERGEKQRRQFTGDMAHELRTPLSTLRSQLEAFQDGVLEPTPERLQQSYLELMRLVRLVDEMERLHEAENQYQMLQMEQLDAEEMIAHLASQFQPSFEEKGVKLTSSSPAVTFTADRDRWMQIMTNLLHNAWKFTPSGKRVHVEAADLGEEVEFQIIDEGKGMSSREMEHMYDRFFRGEKSRNRERGGLGIGLSIVRALVEAHDGTINIESIEGSGTTVKVRLKK</sequence>
<dbReference type="SUPFAM" id="SSF55874">
    <property type="entry name" value="ATPase domain of HSP90 chaperone/DNA topoisomerase II/histidine kinase"/>
    <property type="match status" value="1"/>
</dbReference>
<feature type="coiled-coil region" evidence="10">
    <location>
        <begin position="274"/>
        <end position="301"/>
    </location>
</feature>
<keyword evidence="11" id="KW-1133">Transmembrane helix</keyword>
<reference evidence="13 14" key="1">
    <citation type="submission" date="2018-03" db="EMBL/GenBank/DDBJ databases">
        <title>Alkalicoccus saliphilus sp. nov., isolated from a mineral pool.</title>
        <authorList>
            <person name="Zhao B."/>
        </authorList>
    </citation>
    <scope>NUCLEOTIDE SEQUENCE [LARGE SCALE GENOMIC DNA]</scope>
    <source>
        <strain evidence="13 14">6AG</strain>
    </source>
</reference>
<dbReference type="InterPro" id="IPR036097">
    <property type="entry name" value="HisK_dim/P_sf"/>
</dbReference>
<dbReference type="Gene3D" id="1.10.287.130">
    <property type="match status" value="1"/>
</dbReference>
<dbReference type="CDD" id="cd00082">
    <property type="entry name" value="HisKA"/>
    <property type="match status" value="1"/>
</dbReference>
<dbReference type="Pfam" id="PF00512">
    <property type="entry name" value="HisKA"/>
    <property type="match status" value="1"/>
</dbReference>
<dbReference type="OrthoDB" id="9813151at2"/>
<dbReference type="RefSeq" id="WP_107585771.1">
    <property type="nucleotide sequence ID" value="NZ_PZJJ01000026.1"/>
</dbReference>
<dbReference type="Gene3D" id="3.30.565.10">
    <property type="entry name" value="Histidine kinase-like ATPase, C-terminal domain"/>
    <property type="match status" value="1"/>
</dbReference>
<dbReference type="PROSITE" id="PS50109">
    <property type="entry name" value="HIS_KIN"/>
    <property type="match status" value="1"/>
</dbReference>
<feature type="transmembrane region" description="Helical" evidence="11">
    <location>
        <begin position="9"/>
        <end position="32"/>
    </location>
</feature>
<keyword evidence="7" id="KW-0418">Kinase</keyword>
<dbReference type="GO" id="GO:0005524">
    <property type="term" value="F:ATP binding"/>
    <property type="evidence" value="ECO:0007669"/>
    <property type="project" value="UniProtKB-KW"/>
</dbReference>
<accession>A0A2T4U3S1</accession>
<evidence type="ECO:0000256" key="11">
    <source>
        <dbReference type="SAM" id="Phobius"/>
    </source>
</evidence>
<dbReference type="PANTHER" id="PTHR45453">
    <property type="entry name" value="PHOSPHATE REGULON SENSOR PROTEIN PHOR"/>
    <property type="match status" value="1"/>
</dbReference>
<evidence type="ECO:0000256" key="8">
    <source>
        <dbReference type="ARBA" id="ARBA00022840"/>
    </source>
</evidence>
<evidence type="ECO:0000256" key="6">
    <source>
        <dbReference type="ARBA" id="ARBA00022741"/>
    </source>
</evidence>
<dbReference type="GO" id="GO:0004721">
    <property type="term" value="F:phosphoprotein phosphatase activity"/>
    <property type="evidence" value="ECO:0007669"/>
    <property type="project" value="TreeGrafter"/>
</dbReference>
<comment type="subcellular location">
    <subcellularLocation>
        <location evidence="2">Cell membrane</location>
        <topology evidence="2">Multi-pass membrane protein</topology>
    </subcellularLocation>
</comment>
<dbReference type="InterPro" id="IPR003594">
    <property type="entry name" value="HATPase_dom"/>
</dbReference>
<gene>
    <name evidence="13" type="ORF">C6Y45_13550</name>
</gene>
<dbReference type="EC" id="2.7.13.3" evidence="3"/>
<keyword evidence="10" id="KW-0175">Coiled coil</keyword>
<keyword evidence="8" id="KW-0067">ATP-binding</keyword>
<feature type="transmembrane region" description="Helical" evidence="11">
    <location>
        <begin position="146"/>
        <end position="167"/>
    </location>
</feature>
<dbReference type="GO" id="GO:0016036">
    <property type="term" value="P:cellular response to phosphate starvation"/>
    <property type="evidence" value="ECO:0007669"/>
    <property type="project" value="TreeGrafter"/>
</dbReference>
<keyword evidence="14" id="KW-1185">Reference proteome</keyword>
<keyword evidence="4" id="KW-0597">Phosphoprotein</keyword>
<evidence type="ECO:0000313" key="14">
    <source>
        <dbReference type="Proteomes" id="UP000240509"/>
    </source>
</evidence>
<evidence type="ECO:0000256" key="4">
    <source>
        <dbReference type="ARBA" id="ARBA00022553"/>
    </source>
</evidence>
<dbReference type="SMART" id="SM00388">
    <property type="entry name" value="HisKA"/>
    <property type="match status" value="1"/>
</dbReference>
<evidence type="ECO:0000256" key="1">
    <source>
        <dbReference type="ARBA" id="ARBA00000085"/>
    </source>
</evidence>
<keyword evidence="11" id="KW-0472">Membrane</keyword>
<dbReference type="SMART" id="SM00387">
    <property type="entry name" value="HATPase_c"/>
    <property type="match status" value="1"/>
</dbReference>
<dbReference type="InterPro" id="IPR036890">
    <property type="entry name" value="HATPase_C_sf"/>
</dbReference>
<evidence type="ECO:0000259" key="12">
    <source>
        <dbReference type="PROSITE" id="PS50109"/>
    </source>
</evidence>
<dbReference type="EMBL" id="PZJJ01000026">
    <property type="protein sequence ID" value="PTL38036.1"/>
    <property type="molecule type" value="Genomic_DNA"/>
</dbReference>
<dbReference type="InterPro" id="IPR050351">
    <property type="entry name" value="BphY/WalK/GraS-like"/>
</dbReference>
<evidence type="ECO:0000256" key="5">
    <source>
        <dbReference type="ARBA" id="ARBA00022679"/>
    </source>
</evidence>
<dbReference type="FunFam" id="3.30.565.10:FF:000006">
    <property type="entry name" value="Sensor histidine kinase WalK"/>
    <property type="match status" value="1"/>
</dbReference>